<reference evidence="3 4" key="1">
    <citation type="submission" date="2017-02" db="EMBL/GenBank/DDBJ databases">
        <authorList>
            <person name="Peterson S.W."/>
        </authorList>
    </citation>
    <scope>NUCLEOTIDE SEQUENCE [LARGE SCALE GENOMIC DNA]</scope>
    <source>
        <strain evidence="3 4">ATCC 35992</strain>
    </source>
</reference>
<gene>
    <name evidence="3" type="ORF">SAMN02745111_01208</name>
</gene>
<dbReference type="AlphaFoldDB" id="A0A1T4VM73"/>
<accession>A0A1T4VM73</accession>
<organism evidence="3 4">
    <name type="scientific">Eubacterium uniforme</name>
    <dbReference type="NCBI Taxonomy" id="39495"/>
    <lineage>
        <taxon>Bacteria</taxon>
        <taxon>Bacillati</taxon>
        <taxon>Bacillota</taxon>
        <taxon>Clostridia</taxon>
        <taxon>Eubacteriales</taxon>
        <taxon>Eubacteriaceae</taxon>
        <taxon>Eubacterium</taxon>
    </lineage>
</organism>
<name>A0A1T4VM73_9FIRM</name>
<dbReference type="Proteomes" id="UP000190814">
    <property type="component" value="Unassembled WGS sequence"/>
</dbReference>
<dbReference type="OrthoDB" id="355909at2"/>
<evidence type="ECO:0000259" key="1">
    <source>
        <dbReference type="Pfam" id="PF21832"/>
    </source>
</evidence>
<keyword evidence="4" id="KW-1185">Reference proteome</keyword>
<dbReference type="EMBL" id="FUXZ01000007">
    <property type="protein sequence ID" value="SKA66036.1"/>
    <property type="molecule type" value="Genomic_DNA"/>
</dbReference>
<sequence>MNIIDVLDTAVNINGHILEFSMSYGEIKELLGEARIVTDGDAEALHTTYYYDGLGIEFEGSVTYLSKLKRKKAYKDNEHNIVGLTLYVTGNNIYEHKDGKCEKKYVGNLTVLGKKIERENTWKSVLGFGCQPLLDDKSKTKRYIQIMTSIVTEEEGVFYDGDILLRDVIISFEPERPKSNVNYNIEILKEECLVFDTFNFKLAVINELMYNQELLKPYFDIYDYMAFKKAHWNLETDKNVRAAVNH</sequence>
<dbReference type="InterPro" id="IPR056640">
    <property type="entry name" value="DUF7738"/>
</dbReference>
<dbReference type="RefSeq" id="WP_078766080.1">
    <property type="nucleotide sequence ID" value="NZ_FUXZ01000007.1"/>
</dbReference>
<evidence type="ECO:0000259" key="2">
    <source>
        <dbReference type="Pfam" id="PF24880"/>
    </source>
</evidence>
<feature type="domain" description="DUF7738" evidence="2">
    <location>
        <begin position="4"/>
        <end position="123"/>
    </location>
</feature>
<proteinExistence type="predicted"/>
<feature type="domain" description="DUF6892" evidence="1">
    <location>
        <begin position="193"/>
        <end position="236"/>
    </location>
</feature>
<protein>
    <submittedName>
        <fullName evidence="3">Uncharacterized protein</fullName>
    </submittedName>
</protein>
<evidence type="ECO:0000313" key="3">
    <source>
        <dbReference type="EMBL" id="SKA66036.1"/>
    </source>
</evidence>
<dbReference type="InterPro" id="IPR054187">
    <property type="entry name" value="DUF6892"/>
</dbReference>
<dbReference type="STRING" id="39495.SAMN02745111_01208"/>
<dbReference type="Pfam" id="PF24880">
    <property type="entry name" value="DUF7738"/>
    <property type="match status" value="1"/>
</dbReference>
<evidence type="ECO:0000313" key="4">
    <source>
        <dbReference type="Proteomes" id="UP000190814"/>
    </source>
</evidence>
<dbReference type="Pfam" id="PF21832">
    <property type="entry name" value="DUF6892"/>
    <property type="match status" value="1"/>
</dbReference>